<proteinExistence type="predicted"/>
<evidence type="ECO:0008006" key="7">
    <source>
        <dbReference type="Google" id="ProtNLM"/>
    </source>
</evidence>
<dbReference type="Pfam" id="PF00640">
    <property type="entry name" value="PID"/>
    <property type="match status" value="1"/>
</dbReference>
<dbReference type="Pfam" id="PF00017">
    <property type="entry name" value="SH2"/>
    <property type="match status" value="1"/>
</dbReference>
<sequence>MSRIKTDNGEPVATEYKFLPPNALLKEDGGIQSFLRRAEYIGSFLVTGNAHFERAEVVRQKLEAARKYTQSKPILLVISLQGIKVCDETGATVHMAHALRRISYATCDPDYCQFAFLAREPKAQPNIQYCHAFVTKTPEEVENLNHIVGEAFRLAYTQQRLLAESRRAGAQTQTTAIPPHDLEEAPCLLSSPVVQPSFSSEETVVVLTTNTVASNTSATVSSAGPENPEQGYSQDSGLSSFESGCHIPKTAANSTERTLPSLPSDCPPSPDAPLSVVEEPLPTSRFESTRLSEESSENETPTPLAEGKAVRRLKSNRSQRERPTSQHHHHRHHKHRVTQPGEVSPKSPAPGAAVAAPASSPNPPTGVFRTACNHPPTITPSHAVRLAGRPPIDTSVISPRIAAAVPASQPSPRPLVSQIDDALTELDLSESLAANPNICGRRSTPFSPCSTNAYDHATPEHRANPKVTTLPNLQPEPAPCRLSDLPSRRFVSFSDDASRNSAGRQASGGGGSDSGGLSTNRSGHQSGNPPSRRCSVGSVDLPPVQRPHSAATFQNKLCSPIDTDVTSAPWYQPSMPRDQVIETLLGQPPGSFIVRDSGTHANCYALSVRVGEENDRCMSANVPYPSPSSCASQKISHYLIQRGPNGVRLKGLDKEWPSLSCLVLHLTVMPEMLACPLRLPLSTPNPAFDQSDGAMDARPPPPPHLEQAPGLPLQHPLANANPAVCFRPISVTGMERVSSSVAPLLPSRRHQSQTPGPAGPVTTLEVDEDYQRLSDFSSIMADLRSRPPRLLGRSQRLN</sequence>
<feature type="compositionally biased region" description="Low complexity" evidence="3">
    <location>
        <begin position="344"/>
        <end position="359"/>
    </location>
</feature>
<evidence type="ECO:0000256" key="3">
    <source>
        <dbReference type="SAM" id="MobiDB-lite"/>
    </source>
</evidence>
<reference evidence="6" key="1">
    <citation type="submission" date="2016-01" db="EMBL/GenBank/DDBJ databases">
        <title>Reference transcriptome for the parasite Schistocephalus solidus: insights into the molecular evolution of parasitism.</title>
        <authorList>
            <person name="Hebert F.O."/>
            <person name="Grambauer S."/>
            <person name="Barber I."/>
            <person name="Landry C.R."/>
            <person name="Aubin-Horth N."/>
        </authorList>
    </citation>
    <scope>NUCLEOTIDE SEQUENCE</scope>
</reference>
<feature type="compositionally biased region" description="Basic residues" evidence="3">
    <location>
        <begin position="325"/>
        <end position="337"/>
    </location>
</feature>
<dbReference type="AlphaFoldDB" id="A0A0X3NNB4"/>
<feature type="domain" description="SH2" evidence="5">
    <location>
        <begin position="570"/>
        <end position="681"/>
    </location>
</feature>
<feature type="region of interest" description="Disordered" evidence="3">
    <location>
        <begin position="216"/>
        <end position="367"/>
    </location>
</feature>
<feature type="region of interest" description="Disordered" evidence="3">
    <location>
        <begin position="452"/>
        <end position="546"/>
    </location>
</feature>
<feature type="region of interest" description="Disordered" evidence="3">
    <location>
        <begin position="685"/>
        <end position="714"/>
    </location>
</feature>
<dbReference type="InterPro" id="IPR036860">
    <property type="entry name" value="SH2_dom_sf"/>
</dbReference>
<feature type="compositionally biased region" description="Polar residues" evidence="3">
    <location>
        <begin position="230"/>
        <end position="242"/>
    </location>
</feature>
<dbReference type="CDD" id="cd13157">
    <property type="entry name" value="PTB_tensin-related"/>
    <property type="match status" value="1"/>
</dbReference>
<dbReference type="EMBL" id="GEEE01022495">
    <property type="protein sequence ID" value="JAP40730.1"/>
    <property type="molecule type" value="Transcribed_RNA"/>
</dbReference>
<feature type="domain" description="PID" evidence="4">
    <location>
        <begin position="38"/>
        <end position="158"/>
    </location>
</feature>
<dbReference type="SMART" id="SM00462">
    <property type="entry name" value="PTB"/>
    <property type="match status" value="1"/>
</dbReference>
<feature type="compositionally biased region" description="Polar residues" evidence="3">
    <location>
        <begin position="519"/>
        <end position="529"/>
    </location>
</feature>
<organism evidence="6">
    <name type="scientific">Schistocephalus solidus</name>
    <name type="common">Tapeworm</name>
    <dbReference type="NCBI Taxonomy" id="70667"/>
    <lineage>
        <taxon>Eukaryota</taxon>
        <taxon>Metazoa</taxon>
        <taxon>Spiralia</taxon>
        <taxon>Lophotrochozoa</taxon>
        <taxon>Platyhelminthes</taxon>
        <taxon>Cestoda</taxon>
        <taxon>Eucestoda</taxon>
        <taxon>Diphyllobothriidea</taxon>
        <taxon>Diphyllobothriidae</taxon>
        <taxon>Schistocephalus</taxon>
    </lineage>
</organism>
<evidence type="ECO:0000256" key="2">
    <source>
        <dbReference type="PROSITE-ProRule" id="PRU00191"/>
    </source>
</evidence>
<dbReference type="InterPro" id="IPR011993">
    <property type="entry name" value="PH-like_dom_sf"/>
</dbReference>
<protein>
    <recommendedName>
        <fullName evidence="7">SH2 domain-containing protein</fullName>
    </recommendedName>
</protein>
<dbReference type="SUPFAM" id="SSF55550">
    <property type="entry name" value="SH2 domain"/>
    <property type="match status" value="1"/>
</dbReference>
<dbReference type="InterPro" id="IPR000980">
    <property type="entry name" value="SH2"/>
</dbReference>
<gene>
    <name evidence="6" type="ORF">TR136336</name>
</gene>
<evidence type="ECO:0000259" key="4">
    <source>
        <dbReference type="PROSITE" id="PS01179"/>
    </source>
</evidence>
<dbReference type="PROSITE" id="PS01179">
    <property type="entry name" value="PID"/>
    <property type="match status" value="1"/>
</dbReference>
<dbReference type="PANTHER" id="PTHR15832">
    <property type="entry name" value="SHC (SRC HOMOLOGY DOMAIN C-TERMINAL) ADAPTOR HOMOLOG"/>
    <property type="match status" value="1"/>
</dbReference>
<evidence type="ECO:0000259" key="5">
    <source>
        <dbReference type="PROSITE" id="PS50001"/>
    </source>
</evidence>
<dbReference type="PROSITE" id="PS50001">
    <property type="entry name" value="SH2"/>
    <property type="match status" value="1"/>
</dbReference>
<evidence type="ECO:0000313" key="6">
    <source>
        <dbReference type="EMBL" id="JAP40730.1"/>
    </source>
</evidence>
<keyword evidence="1 2" id="KW-0727">SH2 domain</keyword>
<dbReference type="SUPFAM" id="SSF50729">
    <property type="entry name" value="PH domain-like"/>
    <property type="match status" value="1"/>
</dbReference>
<evidence type="ECO:0000256" key="1">
    <source>
        <dbReference type="ARBA" id="ARBA00022999"/>
    </source>
</evidence>
<dbReference type="Gene3D" id="3.30.505.10">
    <property type="entry name" value="SH2 domain"/>
    <property type="match status" value="1"/>
</dbReference>
<name>A0A0X3NNB4_SCHSO</name>
<dbReference type="SMART" id="SM00252">
    <property type="entry name" value="SH2"/>
    <property type="match status" value="1"/>
</dbReference>
<dbReference type="InterPro" id="IPR006020">
    <property type="entry name" value="PTB/PI_dom"/>
</dbReference>
<accession>A0A0X3NNB4</accession>
<dbReference type="Gene3D" id="2.30.29.30">
    <property type="entry name" value="Pleckstrin-homology domain (PH domain)/Phosphotyrosine-binding domain (PTB)"/>
    <property type="match status" value="1"/>
</dbReference>
<feature type="region of interest" description="Disordered" evidence="3">
    <location>
        <begin position="743"/>
        <end position="764"/>
    </location>
</feature>
<dbReference type="PANTHER" id="PTHR15832:SF2">
    <property type="entry name" value="SH2 DOMAIN-CONTAINING PROTEIN"/>
    <property type="match status" value="1"/>
</dbReference>